<protein>
    <submittedName>
        <fullName evidence="2">Uncharacterized protein</fullName>
    </submittedName>
</protein>
<gene>
    <name evidence="3" type="ORF">DYE49_12235</name>
    <name evidence="2" type="ORF">HNP77_001280</name>
</gene>
<dbReference type="KEGG" id="trc:DYE49_12235"/>
<keyword evidence="1" id="KW-0812">Transmembrane</keyword>
<keyword evidence="1" id="KW-0472">Membrane</keyword>
<dbReference type="RefSeq" id="WP_184652351.1">
    <property type="nucleotide sequence ID" value="NZ_JACHFR010000002.1"/>
</dbReference>
<dbReference type="AlphaFoldDB" id="A0A840SHM1"/>
<dbReference type="EMBL" id="JACHFR010000002">
    <property type="protein sequence ID" value="MBB5218911.1"/>
    <property type="molecule type" value="Genomic_DNA"/>
</dbReference>
<proteinExistence type="predicted"/>
<name>A0A840SHM1_9SPIR</name>
<feature type="transmembrane region" description="Helical" evidence="1">
    <location>
        <begin position="21"/>
        <end position="54"/>
    </location>
</feature>
<organism evidence="2 4">
    <name type="scientific">Treponema rectale</name>
    <dbReference type="NCBI Taxonomy" id="744512"/>
    <lineage>
        <taxon>Bacteria</taxon>
        <taxon>Pseudomonadati</taxon>
        <taxon>Spirochaetota</taxon>
        <taxon>Spirochaetia</taxon>
        <taxon>Spirochaetales</taxon>
        <taxon>Treponemataceae</taxon>
        <taxon>Treponema</taxon>
    </lineage>
</organism>
<dbReference type="Proteomes" id="UP000578697">
    <property type="component" value="Unassembled WGS sequence"/>
</dbReference>
<dbReference type="EMBL" id="CP031517">
    <property type="protein sequence ID" value="QOS41174.1"/>
    <property type="molecule type" value="Genomic_DNA"/>
</dbReference>
<reference evidence="3 5" key="1">
    <citation type="submission" date="2018-08" db="EMBL/GenBank/DDBJ databases">
        <title>The first complete genome of Treponema rectale (CHPAT), a commensal spirochete of the bovine rectum.</title>
        <authorList>
            <person name="Staton G.J."/>
            <person name="Clegg S.R."/>
            <person name="Carter S.D."/>
            <person name="Radford A.D."/>
            <person name="Darby A."/>
            <person name="Hall N."/>
            <person name="Birtles R.J."/>
            <person name="Evans N.J."/>
        </authorList>
    </citation>
    <scope>NUCLEOTIDE SEQUENCE [LARGE SCALE GENOMIC DNA]</scope>
    <source>
        <strain evidence="3 5">CHPA</strain>
    </source>
</reference>
<evidence type="ECO:0000313" key="2">
    <source>
        <dbReference type="EMBL" id="MBB5218911.1"/>
    </source>
</evidence>
<evidence type="ECO:0000313" key="5">
    <source>
        <dbReference type="Proteomes" id="UP000593591"/>
    </source>
</evidence>
<keyword evidence="4" id="KW-1185">Reference proteome</keyword>
<evidence type="ECO:0000313" key="3">
    <source>
        <dbReference type="EMBL" id="QOS41174.1"/>
    </source>
</evidence>
<sequence>MDFIETLFNKVTDFLKSQIGVFVGLGLAGVGFILGFFGSCAFLGVALGALGLLVGAYLRNAGTKTPFTALTVTLGVLAVFLGTLIGGFSGESKKSVYLKFNEYASSNKYYEEREIADAELNVKVTLYNDENKISDSLKEKISKKVEKINKKLPESLRGRSW</sequence>
<accession>A0A840SHM1</accession>
<keyword evidence="1" id="KW-1133">Transmembrane helix</keyword>
<dbReference type="Proteomes" id="UP000593591">
    <property type="component" value="Chromosome"/>
</dbReference>
<reference evidence="2 4" key="2">
    <citation type="submission" date="2020-08" db="EMBL/GenBank/DDBJ databases">
        <title>Genomic Encyclopedia of Type Strains, Phase IV (KMG-IV): sequencing the most valuable type-strain genomes for metagenomic binning, comparative biology and taxonomic classification.</title>
        <authorList>
            <person name="Goeker M."/>
        </authorList>
    </citation>
    <scope>NUCLEOTIDE SEQUENCE [LARGE SCALE GENOMIC DNA]</scope>
    <source>
        <strain evidence="2 4">DSM 103679</strain>
    </source>
</reference>
<evidence type="ECO:0000313" key="4">
    <source>
        <dbReference type="Proteomes" id="UP000578697"/>
    </source>
</evidence>
<evidence type="ECO:0000256" key="1">
    <source>
        <dbReference type="SAM" id="Phobius"/>
    </source>
</evidence>
<feature type="transmembrane region" description="Helical" evidence="1">
    <location>
        <begin position="66"/>
        <end position="89"/>
    </location>
</feature>